<dbReference type="Pfam" id="PF05685">
    <property type="entry name" value="Uma2"/>
    <property type="match status" value="1"/>
</dbReference>
<dbReference type="eggNOG" id="COG4636">
    <property type="taxonomic scope" value="Bacteria"/>
</dbReference>
<dbReference type="InterPro" id="IPR011335">
    <property type="entry name" value="Restrct_endonuc-II-like"/>
</dbReference>
<dbReference type="EMBL" id="CP000828">
    <property type="protein sequence ID" value="ABW25708.1"/>
    <property type="molecule type" value="Genomic_DNA"/>
</dbReference>
<evidence type="ECO:0000259" key="1">
    <source>
        <dbReference type="Pfam" id="PF05685"/>
    </source>
</evidence>
<dbReference type="CDD" id="cd06260">
    <property type="entry name" value="DUF820-like"/>
    <property type="match status" value="1"/>
</dbReference>
<dbReference type="SUPFAM" id="SSF52980">
    <property type="entry name" value="Restriction endonuclease-like"/>
    <property type="match status" value="1"/>
</dbReference>
<dbReference type="KEGG" id="amr:AM1_0660"/>
<dbReference type="PANTHER" id="PTHR34107">
    <property type="entry name" value="SLL0198 PROTEIN-RELATED"/>
    <property type="match status" value="1"/>
</dbReference>
<evidence type="ECO:0000313" key="2">
    <source>
        <dbReference type="EMBL" id="ABW25708.1"/>
    </source>
</evidence>
<keyword evidence="3" id="KW-1185">Reference proteome</keyword>
<proteinExistence type="predicted"/>
<dbReference type="Gene3D" id="3.90.1570.10">
    <property type="entry name" value="tt1808, chain A"/>
    <property type="match status" value="1"/>
</dbReference>
<sequence length="187" mass="20879">MTPAVTRKLTLDEFLSLPEGETACELIDGEAIPKMSPQRFHSRTSGELYVLLRQWAQDRGEVGIEWAVILSREGKPWVPVPDLLYISNERLSSMGDDDGPCLVPPELAIEVISPDQSFGGMAEKATDYLSSGISRVWIVDPKAKTITVFMPEQLPITYRENRILSDELFPELELTAQDVFRGIITNG</sequence>
<dbReference type="OrthoDB" id="422405at2"/>
<reference evidence="2 3" key="1">
    <citation type="journal article" date="2008" name="Proc. Natl. Acad. Sci. U.S.A.">
        <title>Niche adaptation and genome expansion in the chlorophyll d-producing cyanobacterium Acaryochloris marina.</title>
        <authorList>
            <person name="Swingley W.D."/>
            <person name="Chen M."/>
            <person name="Cheung P.C."/>
            <person name="Conrad A.L."/>
            <person name="Dejesa L.C."/>
            <person name="Hao J."/>
            <person name="Honchak B.M."/>
            <person name="Karbach L.E."/>
            <person name="Kurdoglu A."/>
            <person name="Lahiri S."/>
            <person name="Mastrian S.D."/>
            <person name="Miyashita H."/>
            <person name="Page L."/>
            <person name="Ramakrishna P."/>
            <person name="Satoh S."/>
            <person name="Sattley W.M."/>
            <person name="Shimada Y."/>
            <person name="Taylor H.L."/>
            <person name="Tomo T."/>
            <person name="Tsuchiya T."/>
            <person name="Wang Z.T."/>
            <person name="Raymond J."/>
            <person name="Mimuro M."/>
            <person name="Blankenship R.E."/>
            <person name="Touchman J.W."/>
        </authorList>
    </citation>
    <scope>NUCLEOTIDE SEQUENCE [LARGE SCALE GENOMIC DNA]</scope>
    <source>
        <strain evidence="3">MBIC 11017</strain>
    </source>
</reference>
<dbReference type="HOGENOM" id="CLU_076312_3_2_3"/>
<dbReference type="Proteomes" id="UP000000268">
    <property type="component" value="Chromosome"/>
</dbReference>
<evidence type="ECO:0000313" key="3">
    <source>
        <dbReference type="Proteomes" id="UP000000268"/>
    </source>
</evidence>
<dbReference type="RefSeq" id="WP_012161301.1">
    <property type="nucleotide sequence ID" value="NC_009925.1"/>
</dbReference>
<accession>B0CE74</accession>
<dbReference type="AlphaFoldDB" id="B0CE74"/>
<dbReference type="InterPro" id="IPR008538">
    <property type="entry name" value="Uma2"/>
</dbReference>
<name>B0CE74_ACAM1</name>
<gene>
    <name evidence="2" type="ordered locus">AM1_0660</name>
</gene>
<dbReference type="PANTHER" id="PTHR34107:SF1">
    <property type="entry name" value="SLL0198 PROTEIN"/>
    <property type="match status" value="1"/>
</dbReference>
<protein>
    <recommendedName>
        <fullName evidence="1">Putative restriction endonuclease domain-containing protein</fullName>
    </recommendedName>
</protein>
<dbReference type="InterPro" id="IPR012296">
    <property type="entry name" value="Nuclease_put_TT1808"/>
</dbReference>
<organism evidence="2 3">
    <name type="scientific">Acaryochloris marina (strain MBIC 11017)</name>
    <dbReference type="NCBI Taxonomy" id="329726"/>
    <lineage>
        <taxon>Bacteria</taxon>
        <taxon>Bacillati</taxon>
        <taxon>Cyanobacteriota</taxon>
        <taxon>Cyanophyceae</taxon>
        <taxon>Acaryochloridales</taxon>
        <taxon>Acaryochloridaceae</taxon>
        <taxon>Acaryochloris</taxon>
    </lineage>
</organism>
<dbReference type="STRING" id="329726.AM1_0660"/>
<feature type="domain" description="Putative restriction endonuclease" evidence="1">
    <location>
        <begin position="11"/>
        <end position="176"/>
    </location>
</feature>